<proteinExistence type="predicted"/>
<protein>
    <submittedName>
        <fullName evidence="1">Uncharacterized protein</fullName>
    </submittedName>
</protein>
<dbReference type="RefSeq" id="WP_062725947.1">
    <property type="nucleotide sequence ID" value="NZ_CP117814.1"/>
</dbReference>
<dbReference type="AlphaFoldDB" id="A0AAP8XUI5"/>
<evidence type="ECO:0000313" key="2">
    <source>
        <dbReference type="Proteomes" id="UP000863577"/>
    </source>
</evidence>
<organism evidence="1 2">
    <name type="scientific">Legionella pneumophila</name>
    <dbReference type="NCBI Taxonomy" id="446"/>
    <lineage>
        <taxon>Bacteria</taxon>
        <taxon>Pseudomonadati</taxon>
        <taxon>Pseudomonadota</taxon>
        <taxon>Gammaproteobacteria</taxon>
        <taxon>Legionellales</taxon>
        <taxon>Legionellaceae</taxon>
        <taxon>Legionella</taxon>
    </lineage>
</organism>
<name>A0AAP8XUI5_LEGPN</name>
<comment type="caution">
    <text evidence="1">The sequence shown here is derived from an EMBL/GenBank/DDBJ whole genome shotgun (WGS) entry which is preliminary data.</text>
</comment>
<reference evidence="1" key="2">
    <citation type="submission" date="2019-09" db="EMBL/GenBank/DDBJ databases">
        <authorList>
            <consortium name="NCBI Pathogen Detection Project"/>
        </authorList>
    </citation>
    <scope>NUCLEOTIDE SEQUENCE</scope>
    <source>
        <strain evidence="1">CL18-200174</strain>
    </source>
</reference>
<sequence length="67" mass="7453">MIDAYRQIAGQIDYESGDIKLDELVNPDIDDLLDDLGELVLKTKGEVIILPSERMPTNTGAAAIFRY</sequence>
<reference evidence="1" key="1">
    <citation type="journal article" date="2018" name="Genome Biol.">
        <title>SKESA: strategic k-mer extension for scrupulous assemblies.</title>
        <authorList>
            <person name="Souvorov A."/>
            <person name="Agarwala R."/>
            <person name="Lipman D.J."/>
        </authorList>
    </citation>
    <scope>NUCLEOTIDE SEQUENCE</scope>
    <source>
        <strain evidence="1">CL18-200174</strain>
    </source>
</reference>
<dbReference type="EMBL" id="DACWOD010000004">
    <property type="protein sequence ID" value="HAU2396093.1"/>
    <property type="molecule type" value="Genomic_DNA"/>
</dbReference>
<dbReference type="Proteomes" id="UP000863577">
    <property type="component" value="Unassembled WGS sequence"/>
</dbReference>
<accession>A0AAP8XUI5</accession>
<gene>
    <name evidence="1" type="ORF">JBK99_07070</name>
</gene>
<evidence type="ECO:0000313" key="1">
    <source>
        <dbReference type="EMBL" id="HAU2396093.1"/>
    </source>
</evidence>